<accession>A0A0A0KT62</accession>
<dbReference type="Gramene" id="KGN52069">
    <property type="protein sequence ID" value="KGN52069"/>
    <property type="gene ID" value="Csa_5G608570"/>
</dbReference>
<dbReference type="GO" id="GO:0046872">
    <property type="term" value="F:metal ion binding"/>
    <property type="evidence" value="ECO:0007669"/>
    <property type="project" value="InterPro"/>
</dbReference>
<reference evidence="1 2" key="1">
    <citation type="journal article" date="2009" name="Nat. Genet.">
        <title>The genome of the cucumber, Cucumis sativus L.</title>
        <authorList>
            <person name="Huang S."/>
            <person name="Li R."/>
            <person name="Zhang Z."/>
            <person name="Li L."/>
            <person name="Gu X."/>
            <person name="Fan W."/>
            <person name="Lucas W.J."/>
            <person name="Wang X."/>
            <person name="Xie B."/>
            <person name="Ni P."/>
            <person name="Ren Y."/>
            <person name="Zhu H."/>
            <person name="Li J."/>
            <person name="Lin K."/>
            <person name="Jin W."/>
            <person name="Fei Z."/>
            <person name="Li G."/>
            <person name="Staub J."/>
            <person name="Kilian A."/>
            <person name="van der Vossen E.A."/>
            <person name="Wu Y."/>
            <person name="Guo J."/>
            <person name="He J."/>
            <person name="Jia Z."/>
            <person name="Ren Y."/>
            <person name="Tian G."/>
            <person name="Lu Y."/>
            <person name="Ruan J."/>
            <person name="Qian W."/>
            <person name="Wang M."/>
            <person name="Huang Q."/>
            <person name="Li B."/>
            <person name="Xuan Z."/>
            <person name="Cao J."/>
            <person name="Asan"/>
            <person name="Wu Z."/>
            <person name="Zhang J."/>
            <person name="Cai Q."/>
            <person name="Bai Y."/>
            <person name="Zhao B."/>
            <person name="Han Y."/>
            <person name="Li Y."/>
            <person name="Li X."/>
            <person name="Wang S."/>
            <person name="Shi Q."/>
            <person name="Liu S."/>
            <person name="Cho W.K."/>
            <person name="Kim J.Y."/>
            <person name="Xu Y."/>
            <person name="Heller-Uszynska K."/>
            <person name="Miao H."/>
            <person name="Cheng Z."/>
            <person name="Zhang S."/>
            <person name="Wu J."/>
            <person name="Yang Y."/>
            <person name="Kang H."/>
            <person name="Li M."/>
            <person name="Liang H."/>
            <person name="Ren X."/>
            <person name="Shi Z."/>
            <person name="Wen M."/>
            <person name="Jian M."/>
            <person name="Yang H."/>
            <person name="Zhang G."/>
            <person name="Yang Z."/>
            <person name="Chen R."/>
            <person name="Liu S."/>
            <person name="Li J."/>
            <person name="Ma L."/>
            <person name="Liu H."/>
            <person name="Zhou Y."/>
            <person name="Zhao J."/>
            <person name="Fang X."/>
            <person name="Li G."/>
            <person name="Fang L."/>
            <person name="Li Y."/>
            <person name="Liu D."/>
            <person name="Zheng H."/>
            <person name="Zhang Y."/>
            <person name="Qin N."/>
            <person name="Li Z."/>
            <person name="Yang G."/>
            <person name="Yang S."/>
            <person name="Bolund L."/>
            <person name="Kristiansen K."/>
            <person name="Zheng H."/>
            <person name="Li S."/>
            <person name="Zhang X."/>
            <person name="Yang H."/>
            <person name="Wang J."/>
            <person name="Sun R."/>
            <person name="Zhang B."/>
            <person name="Jiang S."/>
            <person name="Wang J."/>
            <person name="Du Y."/>
            <person name="Li S."/>
        </authorList>
    </citation>
    <scope>NUCLEOTIDE SEQUENCE [LARGE SCALE GENOMIC DNA]</scope>
    <source>
        <strain evidence="2">cv. 9930</strain>
    </source>
</reference>
<dbReference type="EMBL" id="CM002926">
    <property type="protein sequence ID" value="KGN52069.1"/>
    <property type="molecule type" value="Genomic_DNA"/>
</dbReference>
<evidence type="ECO:0008006" key="3">
    <source>
        <dbReference type="Google" id="ProtNLM"/>
    </source>
</evidence>
<protein>
    <recommendedName>
        <fullName evidence="3">HMA domain-containing protein</fullName>
    </recommendedName>
</protein>
<reference evidence="1 2" key="3">
    <citation type="journal article" date="2010" name="BMC Genomics">
        <title>Transcriptome sequencing and comparative analysis of cucumber flowers with different sex types.</title>
        <authorList>
            <person name="Guo S."/>
            <person name="Zheng Y."/>
            <person name="Joung J.G."/>
            <person name="Liu S."/>
            <person name="Zhang Z."/>
            <person name="Crasta O.R."/>
            <person name="Sobral B.W."/>
            <person name="Xu Y."/>
            <person name="Huang S."/>
            <person name="Fei Z."/>
        </authorList>
    </citation>
    <scope>NUCLEOTIDE SEQUENCE [LARGE SCALE GENOMIC DNA]</scope>
    <source>
        <strain evidence="2">cv. 9930</strain>
    </source>
</reference>
<proteinExistence type="predicted"/>
<dbReference type="Gene3D" id="3.30.70.100">
    <property type="match status" value="1"/>
</dbReference>
<reference evidence="1 2" key="4">
    <citation type="journal article" date="2011" name="BMC Genomics">
        <title>RNA-Seq improves annotation of protein-coding genes in the cucumber genome.</title>
        <authorList>
            <person name="Li Z."/>
            <person name="Zhang Z."/>
            <person name="Yan P."/>
            <person name="Huang S."/>
            <person name="Fei Z."/>
            <person name="Lin K."/>
        </authorList>
    </citation>
    <scope>NUCLEOTIDE SEQUENCE [LARGE SCALE GENOMIC DNA]</scope>
    <source>
        <strain evidence="2">cv. 9930</strain>
    </source>
</reference>
<gene>
    <name evidence="1" type="ORF">Csa_5G608570</name>
</gene>
<dbReference type="Proteomes" id="UP000029981">
    <property type="component" value="Chromosome 5"/>
</dbReference>
<dbReference type="SUPFAM" id="SSF55008">
    <property type="entry name" value="HMA, heavy metal-associated domain"/>
    <property type="match status" value="1"/>
</dbReference>
<dbReference type="OMA" id="RCANCQN"/>
<dbReference type="AlphaFoldDB" id="A0A0A0KT62"/>
<keyword evidence="2" id="KW-1185">Reference proteome</keyword>
<evidence type="ECO:0000313" key="1">
    <source>
        <dbReference type="EMBL" id="KGN52069.1"/>
    </source>
</evidence>
<dbReference type="PANTHER" id="PTHR47294:SF6">
    <property type="entry name" value="HMA DOMAIN-CONTAINING PROTEIN"/>
    <property type="match status" value="1"/>
</dbReference>
<organism evidence="1 2">
    <name type="scientific">Cucumis sativus</name>
    <name type="common">Cucumber</name>
    <dbReference type="NCBI Taxonomy" id="3659"/>
    <lineage>
        <taxon>Eukaryota</taxon>
        <taxon>Viridiplantae</taxon>
        <taxon>Streptophyta</taxon>
        <taxon>Embryophyta</taxon>
        <taxon>Tracheophyta</taxon>
        <taxon>Spermatophyta</taxon>
        <taxon>Magnoliopsida</taxon>
        <taxon>eudicotyledons</taxon>
        <taxon>Gunneridae</taxon>
        <taxon>Pentapetalae</taxon>
        <taxon>rosids</taxon>
        <taxon>fabids</taxon>
        <taxon>Cucurbitales</taxon>
        <taxon>Cucurbitaceae</taxon>
        <taxon>Benincaseae</taxon>
        <taxon>Cucumis</taxon>
    </lineage>
</organism>
<dbReference type="InterPro" id="IPR036163">
    <property type="entry name" value="HMA_dom_sf"/>
</dbReference>
<evidence type="ECO:0000313" key="2">
    <source>
        <dbReference type="Proteomes" id="UP000029981"/>
    </source>
</evidence>
<dbReference type="PANTHER" id="PTHR47294">
    <property type="entry name" value="OS08G0431150 PROTEIN"/>
    <property type="match status" value="1"/>
</dbReference>
<reference evidence="1 2" key="2">
    <citation type="journal article" date="2009" name="PLoS ONE">
        <title>An integrated genetic and cytogenetic map of the cucumber genome.</title>
        <authorList>
            <person name="Ren Y."/>
            <person name="Zhang Z."/>
            <person name="Liu J."/>
            <person name="Staub J.E."/>
            <person name="Han Y."/>
            <person name="Cheng Z."/>
            <person name="Li X."/>
            <person name="Lu J."/>
            <person name="Miao H."/>
            <person name="Kang H."/>
            <person name="Xie B."/>
            <person name="Gu X."/>
            <person name="Wang X."/>
            <person name="Du Y."/>
            <person name="Jin W."/>
            <person name="Huang S."/>
        </authorList>
    </citation>
    <scope>NUCLEOTIDE SEQUENCE [LARGE SCALE GENOMIC DNA]</scope>
    <source>
        <strain evidence="2">cv. 9930</strain>
    </source>
</reference>
<name>A0A0A0KT62_CUCSA</name>
<sequence length="97" mass="10601">MGAVVVGIGVRKKRIFPHASSLASIESLTLPLVQEIVLTADIGCAECQKKLANILSKMNDTESVVVNLLDKKVILTRRSQIPSRVSTIRRLFASPCR</sequence>